<dbReference type="EMBL" id="SZQA01000015">
    <property type="protein sequence ID" value="TKK87506.1"/>
    <property type="molecule type" value="Genomic_DNA"/>
</dbReference>
<feature type="domain" description="N-acetyltransferase" evidence="3">
    <location>
        <begin position="1"/>
        <end position="159"/>
    </location>
</feature>
<evidence type="ECO:0000313" key="4">
    <source>
        <dbReference type="EMBL" id="TKK87506.1"/>
    </source>
</evidence>
<keyword evidence="1 4" id="KW-0808">Transferase</keyword>
<evidence type="ECO:0000313" key="5">
    <source>
        <dbReference type="Proteomes" id="UP000308705"/>
    </source>
</evidence>
<evidence type="ECO:0000256" key="2">
    <source>
        <dbReference type="ARBA" id="ARBA00023315"/>
    </source>
</evidence>
<accession>A0A4U3MHX3</accession>
<dbReference type="InterPro" id="IPR000182">
    <property type="entry name" value="GNAT_dom"/>
</dbReference>
<evidence type="ECO:0000259" key="3">
    <source>
        <dbReference type="PROSITE" id="PS51186"/>
    </source>
</evidence>
<dbReference type="Gene3D" id="3.40.630.30">
    <property type="match status" value="1"/>
</dbReference>
<dbReference type="CDD" id="cd04301">
    <property type="entry name" value="NAT_SF"/>
    <property type="match status" value="1"/>
</dbReference>
<dbReference type="Proteomes" id="UP000308705">
    <property type="component" value="Unassembled WGS sequence"/>
</dbReference>
<dbReference type="AlphaFoldDB" id="A0A4U3MHX3"/>
<protein>
    <submittedName>
        <fullName evidence="4">N-acetyltransferase family protein</fullName>
    </submittedName>
</protein>
<comment type="caution">
    <text evidence="4">The sequence shown here is derived from an EMBL/GenBank/DDBJ whole genome shotgun (WGS) entry which is preliminary data.</text>
</comment>
<reference evidence="4 5" key="1">
    <citation type="submission" date="2019-04" db="EMBL/GenBank/DDBJ databases">
        <title>Herbidospora sp. NEAU-GS14.nov., a novel actinomycete isolated from soil.</title>
        <authorList>
            <person name="Han L."/>
        </authorList>
    </citation>
    <scope>NUCLEOTIDE SEQUENCE [LARGE SCALE GENOMIC DNA]</scope>
    <source>
        <strain evidence="4 5">NEAU-GS14</strain>
    </source>
</reference>
<dbReference type="PANTHER" id="PTHR43072">
    <property type="entry name" value="N-ACETYLTRANSFERASE"/>
    <property type="match status" value="1"/>
</dbReference>
<dbReference type="SUPFAM" id="SSF55729">
    <property type="entry name" value="Acyl-CoA N-acyltransferases (Nat)"/>
    <property type="match status" value="1"/>
</dbReference>
<sequence length="159" mass="17229">MTIRPVRPDDLPSVAAIYEHYALTTVITFDETGLDAEAWTAKAGTGLPFLVAEVGGVVAGFGYAGPYRPKPAYRHTVEDSLYISPEHTGRGLGRALLRELMIRSREAGARQMIAVIADAQPASVGLHVAEGFTEAGRLRDVGFKLGRWVDTALYQRTLS</sequence>
<keyword evidence="5" id="KW-1185">Reference proteome</keyword>
<dbReference type="PANTHER" id="PTHR43072:SF23">
    <property type="entry name" value="UPF0039 PROTEIN C11D3.02C"/>
    <property type="match status" value="1"/>
</dbReference>
<evidence type="ECO:0000256" key="1">
    <source>
        <dbReference type="ARBA" id="ARBA00022679"/>
    </source>
</evidence>
<dbReference type="Pfam" id="PF00583">
    <property type="entry name" value="Acetyltransf_1"/>
    <property type="match status" value="1"/>
</dbReference>
<organism evidence="4 5">
    <name type="scientific">Herbidospora galbida</name>
    <dbReference type="NCBI Taxonomy" id="2575442"/>
    <lineage>
        <taxon>Bacteria</taxon>
        <taxon>Bacillati</taxon>
        <taxon>Actinomycetota</taxon>
        <taxon>Actinomycetes</taxon>
        <taxon>Streptosporangiales</taxon>
        <taxon>Streptosporangiaceae</taxon>
        <taxon>Herbidospora</taxon>
    </lineage>
</organism>
<keyword evidence="2" id="KW-0012">Acyltransferase</keyword>
<proteinExistence type="predicted"/>
<dbReference type="PROSITE" id="PS51186">
    <property type="entry name" value="GNAT"/>
    <property type="match status" value="1"/>
</dbReference>
<dbReference type="RefSeq" id="WP_137248023.1">
    <property type="nucleotide sequence ID" value="NZ_SZQA01000015.1"/>
</dbReference>
<dbReference type="GO" id="GO:0016747">
    <property type="term" value="F:acyltransferase activity, transferring groups other than amino-acyl groups"/>
    <property type="evidence" value="ECO:0007669"/>
    <property type="project" value="InterPro"/>
</dbReference>
<name>A0A4U3MHX3_9ACTN</name>
<dbReference type="OrthoDB" id="3173333at2"/>
<gene>
    <name evidence="4" type="ORF">FDA94_16895</name>
</gene>
<dbReference type="InterPro" id="IPR016181">
    <property type="entry name" value="Acyl_CoA_acyltransferase"/>
</dbReference>